<reference evidence="2" key="1">
    <citation type="journal article" date="2020" name="Stud. Mycol.">
        <title>101 Dothideomycetes genomes: a test case for predicting lifestyles and emergence of pathogens.</title>
        <authorList>
            <person name="Haridas S."/>
            <person name="Albert R."/>
            <person name="Binder M."/>
            <person name="Bloem J."/>
            <person name="Labutti K."/>
            <person name="Salamov A."/>
            <person name="Andreopoulos B."/>
            <person name="Baker S."/>
            <person name="Barry K."/>
            <person name="Bills G."/>
            <person name="Bluhm B."/>
            <person name="Cannon C."/>
            <person name="Castanera R."/>
            <person name="Culley D."/>
            <person name="Daum C."/>
            <person name="Ezra D."/>
            <person name="Gonzalez J."/>
            <person name="Henrissat B."/>
            <person name="Kuo A."/>
            <person name="Liang C."/>
            <person name="Lipzen A."/>
            <person name="Lutzoni F."/>
            <person name="Magnuson J."/>
            <person name="Mondo S."/>
            <person name="Nolan M."/>
            <person name="Ohm R."/>
            <person name="Pangilinan J."/>
            <person name="Park H.-J."/>
            <person name="Ramirez L."/>
            <person name="Alfaro M."/>
            <person name="Sun H."/>
            <person name="Tritt A."/>
            <person name="Yoshinaga Y."/>
            <person name="Zwiers L.-H."/>
            <person name="Turgeon B."/>
            <person name="Goodwin S."/>
            <person name="Spatafora J."/>
            <person name="Crous P."/>
            <person name="Grigoriev I."/>
        </authorList>
    </citation>
    <scope>NUCLEOTIDE SEQUENCE</scope>
    <source>
        <strain evidence="2">CBS 627.86</strain>
    </source>
</reference>
<dbReference type="PANTHER" id="PTHR33488">
    <property type="entry name" value="ZGC:162509"/>
    <property type="match status" value="1"/>
</dbReference>
<dbReference type="PANTHER" id="PTHR33488:SF2">
    <property type="entry name" value="EARLY ENDOSOME ANTIGEN 1-LIKE"/>
    <property type="match status" value="1"/>
</dbReference>
<dbReference type="AlphaFoldDB" id="A0A6A5YEU8"/>
<dbReference type="OrthoDB" id="3526617at2759"/>
<accession>A0A6A5YEU8</accession>
<evidence type="ECO:0000313" key="3">
    <source>
        <dbReference type="Proteomes" id="UP000799770"/>
    </source>
</evidence>
<keyword evidence="3" id="KW-1185">Reference proteome</keyword>
<proteinExistence type="predicted"/>
<evidence type="ECO:0000256" key="1">
    <source>
        <dbReference type="SAM" id="Coils"/>
    </source>
</evidence>
<dbReference type="Gene3D" id="1.20.1170.10">
    <property type="match status" value="1"/>
</dbReference>
<organism evidence="2 3">
    <name type="scientific">Lophiotrema nucula</name>
    <dbReference type="NCBI Taxonomy" id="690887"/>
    <lineage>
        <taxon>Eukaryota</taxon>
        <taxon>Fungi</taxon>
        <taxon>Dikarya</taxon>
        <taxon>Ascomycota</taxon>
        <taxon>Pezizomycotina</taxon>
        <taxon>Dothideomycetes</taxon>
        <taxon>Pleosporomycetidae</taxon>
        <taxon>Pleosporales</taxon>
        <taxon>Lophiotremataceae</taxon>
        <taxon>Lophiotrema</taxon>
    </lineage>
</organism>
<evidence type="ECO:0000313" key="2">
    <source>
        <dbReference type="EMBL" id="KAF2105423.1"/>
    </source>
</evidence>
<sequence>MTRNSQNSSTIAFKPEGADWAPVLMLAPEIIRDLGICMSIACTRELARVKLNIDNTLLRTNDIPSNLVRVANGGQKVFRHGCLNLQKIAYMTEQLAAVDGLLDELAEAFADPDEQEMASSLVSQVREFLKKCNEHSNTSGKDFESLSDIIGDLHESITAAQDGVVEKIEDTQKELQDTTKSKAQEAAALRDHEHQLKDAETNFHRMINVHGVREDKLDTAVGFAVLSAEFGAIPIALASLAASALYGGLFAASGKALTVAEERLSEKRSAYGQTEIKLARLDAELESWQDAKNKLERTGRNLGATLELLSSLTGGITELMKLFTAMTSAMDIMLQEYTWTQQRIGMAQDAISKGDQPKRLTQKNVKRNLIKMKATAIRIHALAGTYALVIAEVVNPAWNMARKPALSIVGDEEVRGIIEDKTLEMEAYVDGARETCRVYAENAKRTMLEKLAGIDEGSLGLTG</sequence>
<keyword evidence="1" id="KW-0175">Coiled coil</keyword>
<name>A0A6A5YEU8_9PLEO</name>
<dbReference type="Proteomes" id="UP000799770">
    <property type="component" value="Unassembled WGS sequence"/>
</dbReference>
<gene>
    <name evidence="2" type="ORF">BDV96DRAFT_694862</name>
</gene>
<dbReference type="EMBL" id="ML977381">
    <property type="protein sequence ID" value="KAF2105423.1"/>
    <property type="molecule type" value="Genomic_DNA"/>
</dbReference>
<feature type="coiled-coil region" evidence="1">
    <location>
        <begin position="271"/>
        <end position="298"/>
    </location>
</feature>
<protein>
    <submittedName>
        <fullName evidence="2">Uncharacterized protein</fullName>
    </submittedName>
</protein>